<protein>
    <submittedName>
        <fullName evidence="2">Uncharacterized protein</fullName>
    </submittedName>
</protein>
<proteinExistence type="predicted"/>
<sequence length="492" mass="54076">MAEGSKRTFSRVVCDCNRSIGKNNISKHRKSCQDFIEAETRRSENQDVDGRPEPEAEPSSYQLERPPFRAFRERLPSSPIAPTRAALPETTVIVKQQKQGKDPQVPSQRIPLEVTADGHTYNLGLLQAACLQRFINEYDISKIFCTVQGNLIQISNDFELTNEIRATKAHKMAELVISKRPAITTEPYAPRKAKKQVNAKHATKATNGAVIGRNGPPPLGVGRARATHPSAEIAGPSTPDDTGHDDNLRETIMDSAFWDLDPRAEELGNTASEILESSPEMRLHLPELRDWARAVVFHSHVDLKLAPTDVETAINKSKQTQVRQRMNRLVDTRAQDGPKRRKISTAPSPAAQTSQPASIQSGAVLTAPFPADDAHKFAHPNTVKYTTPGPMGPVMKISEEMKPDDGSIWALVYCPGYGRFFAPDDTLVRMLPTKQAPRPALTNLCQAAYNGRPLRSPVVAAGRENMQPSTRSVVKDEPVSPTPASSLISISD</sequence>
<feature type="region of interest" description="Disordered" evidence="1">
    <location>
        <begin position="36"/>
        <end position="67"/>
    </location>
</feature>
<dbReference type="Proteomes" id="UP001438707">
    <property type="component" value="Unassembled WGS sequence"/>
</dbReference>
<evidence type="ECO:0000313" key="3">
    <source>
        <dbReference type="Proteomes" id="UP001438707"/>
    </source>
</evidence>
<feature type="region of interest" description="Disordered" evidence="1">
    <location>
        <begin position="191"/>
        <end position="247"/>
    </location>
</feature>
<dbReference type="EMBL" id="JALJOS010000056">
    <property type="protein sequence ID" value="KAK9818729.1"/>
    <property type="molecule type" value="Genomic_DNA"/>
</dbReference>
<accession>A0AAW1QCT6</accession>
<name>A0AAW1QCT6_9CHLO</name>
<feature type="region of interest" description="Disordered" evidence="1">
    <location>
        <begin position="330"/>
        <end position="359"/>
    </location>
</feature>
<feature type="compositionally biased region" description="Basic and acidic residues" evidence="1">
    <location>
        <begin position="38"/>
        <end position="54"/>
    </location>
</feature>
<feature type="region of interest" description="Disordered" evidence="1">
    <location>
        <begin position="464"/>
        <end position="492"/>
    </location>
</feature>
<dbReference type="AlphaFoldDB" id="A0AAW1QCT6"/>
<comment type="caution">
    <text evidence="2">The sequence shown here is derived from an EMBL/GenBank/DDBJ whole genome shotgun (WGS) entry which is preliminary data.</text>
</comment>
<feature type="compositionally biased region" description="Low complexity" evidence="1">
    <location>
        <begin position="344"/>
        <end position="359"/>
    </location>
</feature>
<keyword evidence="3" id="KW-1185">Reference proteome</keyword>
<evidence type="ECO:0000313" key="2">
    <source>
        <dbReference type="EMBL" id="KAK9818729.1"/>
    </source>
</evidence>
<gene>
    <name evidence="2" type="ORF">WJX74_004735</name>
</gene>
<feature type="compositionally biased region" description="Polar residues" evidence="1">
    <location>
        <begin position="482"/>
        <end position="492"/>
    </location>
</feature>
<feature type="compositionally biased region" description="Basic residues" evidence="1">
    <location>
        <begin position="191"/>
        <end position="203"/>
    </location>
</feature>
<evidence type="ECO:0000256" key="1">
    <source>
        <dbReference type="SAM" id="MobiDB-lite"/>
    </source>
</evidence>
<reference evidence="2 3" key="1">
    <citation type="journal article" date="2024" name="Nat. Commun.">
        <title>Phylogenomics reveals the evolutionary origins of lichenization in chlorophyte algae.</title>
        <authorList>
            <person name="Puginier C."/>
            <person name="Libourel C."/>
            <person name="Otte J."/>
            <person name="Skaloud P."/>
            <person name="Haon M."/>
            <person name="Grisel S."/>
            <person name="Petersen M."/>
            <person name="Berrin J.G."/>
            <person name="Delaux P.M."/>
            <person name="Dal Grande F."/>
            <person name="Keller J."/>
        </authorList>
    </citation>
    <scope>NUCLEOTIDE SEQUENCE [LARGE SCALE GENOMIC DNA]</scope>
    <source>
        <strain evidence="2 3">SAG 2145</strain>
    </source>
</reference>
<organism evidence="2 3">
    <name type="scientific">Apatococcus lobatus</name>
    <dbReference type="NCBI Taxonomy" id="904363"/>
    <lineage>
        <taxon>Eukaryota</taxon>
        <taxon>Viridiplantae</taxon>
        <taxon>Chlorophyta</taxon>
        <taxon>core chlorophytes</taxon>
        <taxon>Trebouxiophyceae</taxon>
        <taxon>Chlorellales</taxon>
        <taxon>Chlorellaceae</taxon>
        <taxon>Apatococcus</taxon>
    </lineage>
</organism>